<accession>A0A4Q1L0F0</accession>
<dbReference type="GO" id="GO:0016020">
    <property type="term" value="C:membrane"/>
    <property type="evidence" value="ECO:0007669"/>
    <property type="project" value="InterPro"/>
</dbReference>
<keyword evidence="3" id="KW-1185">Reference proteome</keyword>
<comment type="caution">
    <text evidence="2">The sequence shown here is derived from an EMBL/GenBank/DDBJ whole genome shotgun (WGS) entry which is preliminary data.</text>
</comment>
<name>A0A4Q1L0F0_9FLAO</name>
<evidence type="ECO:0000256" key="1">
    <source>
        <dbReference type="SAM" id="SignalP"/>
    </source>
</evidence>
<evidence type="ECO:0000313" key="3">
    <source>
        <dbReference type="Proteomes" id="UP000289734"/>
    </source>
</evidence>
<keyword evidence="1" id="KW-0732">Signal</keyword>
<feature type="chain" id="PRO_5020237778" evidence="1">
    <location>
        <begin position="19"/>
        <end position="1355"/>
    </location>
</feature>
<dbReference type="GO" id="GO:0005509">
    <property type="term" value="F:calcium ion binding"/>
    <property type="evidence" value="ECO:0007669"/>
    <property type="project" value="InterPro"/>
</dbReference>
<dbReference type="OrthoDB" id="1652165at2"/>
<proteinExistence type="predicted"/>
<dbReference type="NCBIfam" id="NF012200">
    <property type="entry name" value="choice_anch_D"/>
    <property type="match status" value="2"/>
</dbReference>
<dbReference type="RefSeq" id="WP_129462764.1">
    <property type="nucleotide sequence ID" value="NZ_SBKQ01000001.1"/>
</dbReference>
<evidence type="ECO:0000313" key="2">
    <source>
        <dbReference type="EMBL" id="RXR35339.1"/>
    </source>
</evidence>
<sequence length="1355" mass="144082">MKKRILLLVLFISAFSWGQVQLSEGTPTQTIDFSSTVTGVSNGAFTGTGFQATPTAGQLDSDAWAVTGLSDGALAFGVTRITGDYARGAVNSQQSTGGIYAHTGAPNSVANPCLMFQPSGSDFSPGTITLRIQNNGVGFINQIVASYNIFYRNDQASSNTLNFSYSTDDTSYIAVGALDFATPVAASGTTWLQEGSTPSRSTTITGLSIAPSDYFYIRWNSDDVVGGTRDELGLDDISVTASFGPPSAPVITSDLTASGFVGVPYTYSILATNSPTSYNATGLPAGFSINTSTGVITGTPGATGTFLITITATNAGGFDEQTLILTITNPGPEINIRGATGGTNNIINGNTIPNAFNNTLFASIAVGANQDKDYRIENLGISNLTLTGVPRVQISGTHAADFTVFTQPIATITSGNNSVFVIRFSPSAGGVRNATVTIINNDSDEAPYTFAIQGGGLAPDINIVGNGNQVVSGSTIPDLNNHTNFGNANVTAGTKLRSFFIINLGGDILDITGVTISGTNAADFTITGMPSATVGLNNSTTLEITFDPSALGLREALVTITNNVPGKSPYTFAISGVGIDFDECVIGGSSIFKTQTFEGAVGTNVLGYTVATALGANPPVITGGTAFGGSRTVVSNKFLNNNSLQVTGPYPSTFDPKAKVIVTFDVVDTSIYQDVSFNVNIGAYSTNGTQGLDVSDWVTIFISGDGGLTWSREAIVKGNSNAIWNVFGGGTTFTNPFKGLDIPYEIQPTASSVGNGTRLLTLTNLPQVAQLQVKIELDVDRNDEIWVIDNVQLRGRLPVPKTWNGVAWSGDGLPPTSVEKAIFAGNYNTSTHGNVTACECQINSPRIVTITDGNYIQSAGRIVNNGTLNVQNNGSLVQLDDYAVNTGNINLTRTANIRRLDYVYWSSPVASFPVLNISTGTPASNVFKWLPTIAGNFGNWTTTNEIMERGKGYIVRGPSSFTNTIQPFNAAFVGVPNNGIFTPTIERGGYTGGGYPSPTNPAITVTANDDNFNLLGNPYPSAIRALDFLTENTNIEGSVRIWTHGLLPDVAFNDPFYNNFGYNYSPNDYIVHNGTGTVSGPLGFNGFIASGQGFFVLMNDGAAATETVTFKNSMRNVTHANNQFFRQSNALQGEEDFKIWLDFIPQNGNPVRTLVGYVDGATYENDRLFDASTKVHGSSKMYSLIDNKPFIIQGRALPFDENDRVPMGYNATAAGRFTVAIADVEGLGDKKVFLADKLLNIIHDLTENPYEFDSESGVFDVRFELRFVNEILSNPDFDTITSSVIAYGSEGQLNIKSTLQKITEVSVYDTLGRLIHTQKGQPVNEFESNVNFTKQTVIVQIKLENGQVVTKKLII</sequence>
<reference evidence="3" key="1">
    <citation type="submission" date="2019-01" db="EMBL/GenBank/DDBJ databases">
        <title>Cytophagaceae bacterium strain CAR-16.</title>
        <authorList>
            <person name="Chen W.-M."/>
        </authorList>
    </citation>
    <scope>NUCLEOTIDE SEQUENCE [LARGE SCALE GENOMIC DNA]</scope>
    <source>
        <strain evidence="3">ICH-30</strain>
    </source>
</reference>
<feature type="signal peptide" evidence="1">
    <location>
        <begin position="1"/>
        <end position="18"/>
    </location>
</feature>
<dbReference type="Gene3D" id="2.60.40.10">
    <property type="entry name" value="Immunoglobulins"/>
    <property type="match status" value="3"/>
</dbReference>
<organism evidence="2 3">
    <name type="scientific">Flavobacterium piscinae</name>
    <dbReference type="NCBI Taxonomy" id="2506424"/>
    <lineage>
        <taxon>Bacteria</taxon>
        <taxon>Pseudomonadati</taxon>
        <taxon>Bacteroidota</taxon>
        <taxon>Flavobacteriia</taxon>
        <taxon>Flavobacteriales</taxon>
        <taxon>Flavobacteriaceae</taxon>
        <taxon>Flavobacterium</taxon>
    </lineage>
</organism>
<dbReference type="Pfam" id="PF05345">
    <property type="entry name" value="He_PIG"/>
    <property type="match status" value="1"/>
</dbReference>
<dbReference type="Proteomes" id="UP000289734">
    <property type="component" value="Unassembled WGS sequence"/>
</dbReference>
<protein>
    <submittedName>
        <fullName evidence="2">Choice-of-anchor D domain-containing protein</fullName>
    </submittedName>
</protein>
<dbReference type="EMBL" id="SBKQ01000001">
    <property type="protein sequence ID" value="RXR35339.1"/>
    <property type="molecule type" value="Genomic_DNA"/>
</dbReference>
<dbReference type="InterPro" id="IPR013783">
    <property type="entry name" value="Ig-like_fold"/>
</dbReference>
<gene>
    <name evidence="2" type="ORF">EQG68_00140</name>
</gene>
<dbReference type="InterPro" id="IPR015919">
    <property type="entry name" value="Cadherin-like_sf"/>
</dbReference>
<dbReference type="SUPFAM" id="SSF49313">
    <property type="entry name" value="Cadherin-like"/>
    <property type="match status" value="1"/>
</dbReference>